<evidence type="ECO:0000313" key="2">
    <source>
        <dbReference type="Proteomes" id="UP000033121"/>
    </source>
</evidence>
<accession>A0A0E9N274</accession>
<dbReference type="Proteomes" id="UP000033121">
    <property type="component" value="Unassembled WGS sequence"/>
</dbReference>
<organism evidence="1 2">
    <name type="scientific">Flavihumibacter petaseus NBRC 106054</name>
    <dbReference type="NCBI Taxonomy" id="1220578"/>
    <lineage>
        <taxon>Bacteria</taxon>
        <taxon>Pseudomonadati</taxon>
        <taxon>Bacteroidota</taxon>
        <taxon>Chitinophagia</taxon>
        <taxon>Chitinophagales</taxon>
        <taxon>Chitinophagaceae</taxon>
        <taxon>Flavihumibacter</taxon>
    </lineage>
</organism>
<dbReference type="EMBL" id="BBWV01000002">
    <property type="protein sequence ID" value="GAO43766.1"/>
    <property type="molecule type" value="Genomic_DNA"/>
</dbReference>
<dbReference type="RefSeq" id="WP_046369602.1">
    <property type="nucleotide sequence ID" value="NZ_BBWV01000002.1"/>
</dbReference>
<name>A0A0E9N274_9BACT</name>
<protein>
    <recommendedName>
        <fullName evidence="3">SpoVT-AbrB domain-containing protein</fullName>
    </recommendedName>
</protein>
<sequence>MKLKYFTEQTLPKVRGAGGTRLARINLSTKGAIRINEAACQLIGIKDGDKISIAQDQEAKENWYIFKDPSHGYQVRLMSDKKTCGFNHATFIGAFKKAMNLKDDIGVSYLIAGQPTVMSGDKTKFWGILIPS</sequence>
<evidence type="ECO:0008006" key="3">
    <source>
        <dbReference type="Google" id="ProtNLM"/>
    </source>
</evidence>
<gene>
    <name evidence="1" type="ORF">FPE01S_02_08720</name>
</gene>
<comment type="caution">
    <text evidence="1">The sequence shown here is derived from an EMBL/GenBank/DDBJ whole genome shotgun (WGS) entry which is preliminary data.</text>
</comment>
<dbReference type="OrthoDB" id="680884at2"/>
<proteinExistence type="predicted"/>
<reference evidence="1 2" key="1">
    <citation type="submission" date="2015-04" db="EMBL/GenBank/DDBJ databases">
        <title>Whole genome shotgun sequence of Flavihumibacter petaseus NBRC 106054.</title>
        <authorList>
            <person name="Miyazawa S."/>
            <person name="Hosoyama A."/>
            <person name="Hashimoto M."/>
            <person name="Noguchi M."/>
            <person name="Tsuchikane K."/>
            <person name="Ohji S."/>
            <person name="Yamazoe A."/>
            <person name="Ichikawa N."/>
            <person name="Kimura A."/>
            <person name="Fujita N."/>
        </authorList>
    </citation>
    <scope>NUCLEOTIDE SEQUENCE [LARGE SCALE GENOMIC DNA]</scope>
    <source>
        <strain evidence="1 2">NBRC 106054</strain>
    </source>
</reference>
<keyword evidence="2" id="KW-1185">Reference proteome</keyword>
<dbReference type="STRING" id="1220578.FPE01S_02_08720"/>
<dbReference type="AlphaFoldDB" id="A0A0E9N274"/>
<evidence type="ECO:0000313" key="1">
    <source>
        <dbReference type="EMBL" id="GAO43766.1"/>
    </source>
</evidence>